<dbReference type="Proteomes" id="UP001500151">
    <property type="component" value="Unassembled WGS sequence"/>
</dbReference>
<proteinExistence type="predicted"/>
<feature type="transmembrane region" description="Helical" evidence="1">
    <location>
        <begin position="67"/>
        <end position="90"/>
    </location>
</feature>
<keyword evidence="1" id="KW-0812">Transmembrane</keyword>
<evidence type="ECO:0000313" key="3">
    <source>
        <dbReference type="Proteomes" id="UP001500151"/>
    </source>
</evidence>
<keyword evidence="3" id="KW-1185">Reference proteome</keyword>
<keyword evidence="1" id="KW-1133">Transmembrane helix</keyword>
<evidence type="ECO:0000313" key="2">
    <source>
        <dbReference type="EMBL" id="GAA2652630.1"/>
    </source>
</evidence>
<protein>
    <recommendedName>
        <fullName evidence="4">M56 family peptidase</fullName>
    </recommendedName>
</protein>
<accession>A0ABN3RJS7</accession>
<comment type="caution">
    <text evidence="2">The sequence shown here is derived from an EMBL/GenBank/DDBJ whole genome shotgun (WGS) entry which is preliminary data.</text>
</comment>
<feature type="transmembrane region" description="Helical" evidence="1">
    <location>
        <begin position="6"/>
        <end position="28"/>
    </location>
</feature>
<feature type="transmembrane region" description="Helical" evidence="1">
    <location>
        <begin position="40"/>
        <end position="61"/>
    </location>
</feature>
<dbReference type="RefSeq" id="WP_344394476.1">
    <property type="nucleotide sequence ID" value="NZ_BAAASJ010000099.1"/>
</dbReference>
<evidence type="ECO:0008006" key="4">
    <source>
        <dbReference type="Google" id="ProtNLM"/>
    </source>
</evidence>
<keyword evidence="1" id="KW-0472">Membrane</keyword>
<name>A0ABN3RJS7_9ACTN</name>
<reference evidence="2 3" key="1">
    <citation type="journal article" date="2019" name="Int. J. Syst. Evol. Microbiol.">
        <title>The Global Catalogue of Microorganisms (GCM) 10K type strain sequencing project: providing services to taxonomists for standard genome sequencing and annotation.</title>
        <authorList>
            <consortium name="The Broad Institute Genomics Platform"/>
            <consortium name="The Broad Institute Genome Sequencing Center for Infectious Disease"/>
            <person name="Wu L."/>
            <person name="Ma J."/>
        </authorList>
    </citation>
    <scope>NUCLEOTIDE SEQUENCE [LARGE SCALE GENOMIC DNA]</scope>
    <source>
        <strain evidence="2 3">JCM 4524</strain>
    </source>
</reference>
<dbReference type="EMBL" id="BAAASJ010000099">
    <property type="protein sequence ID" value="GAA2652630.1"/>
    <property type="molecule type" value="Genomic_DNA"/>
</dbReference>
<sequence length="98" mass="10128">MTWQWIGLVFFSLTLLPTGLAMVTGHVPERLRPRLAPVRLRGWAVLALYAAAPLNAIPRLAGASPAIIMAATVTAGVVAATGCLVTVIAAHRTASAAS</sequence>
<organism evidence="2 3">
    <name type="scientific">Streptomyces vastus</name>
    <dbReference type="NCBI Taxonomy" id="285451"/>
    <lineage>
        <taxon>Bacteria</taxon>
        <taxon>Bacillati</taxon>
        <taxon>Actinomycetota</taxon>
        <taxon>Actinomycetes</taxon>
        <taxon>Kitasatosporales</taxon>
        <taxon>Streptomycetaceae</taxon>
        <taxon>Streptomyces</taxon>
    </lineage>
</organism>
<evidence type="ECO:0000256" key="1">
    <source>
        <dbReference type="SAM" id="Phobius"/>
    </source>
</evidence>
<gene>
    <name evidence="2" type="ORF">GCM10010307_63510</name>
</gene>